<dbReference type="PRINTS" id="PR00421">
    <property type="entry name" value="THIOREDOXIN"/>
</dbReference>
<dbReference type="SUPFAM" id="SSF52833">
    <property type="entry name" value="Thioredoxin-like"/>
    <property type="match status" value="4"/>
</dbReference>
<feature type="domain" description="Thioredoxin" evidence="1">
    <location>
        <begin position="123"/>
        <end position="238"/>
    </location>
</feature>
<dbReference type="InterPro" id="IPR036249">
    <property type="entry name" value="Thioredoxin-like_sf"/>
</dbReference>
<dbReference type="GO" id="GO:0051787">
    <property type="term" value="F:misfolded protein binding"/>
    <property type="evidence" value="ECO:0007669"/>
    <property type="project" value="TreeGrafter"/>
</dbReference>
<dbReference type="Gene3D" id="3.40.30.10">
    <property type="entry name" value="Glutaredoxin"/>
    <property type="match status" value="4"/>
</dbReference>
<accession>A0A7R9KRB7</accession>
<dbReference type="EMBL" id="CAJPIZ010004774">
    <property type="protein sequence ID" value="CAG2107922.1"/>
    <property type="molecule type" value="Genomic_DNA"/>
</dbReference>
<dbReference type="PROSITE" id="PS51352">
    <property type="entry name" value="THIOREDOXIN_2"/>
    <property type="match status" value="3"/>
</dbReference>
<dbReference type="InterPro" id="IPR017937">
    <property type="entry name" value="Thioredoxin_CS"/>
</dbReference>
<dbReference type="PANTHER" id="PTHR44340">
    <property type="entry name" value="DNAJ HOMOLOG SUBFAMILY C MEMBER 10"/>
    <property type="match status" value="1"/>
</dbReference>
<dbReference type="InterPro" id="IPR052460">
    <property type="entry name" value="ER_disulfide_reductase"/>
</dbReference>
<gene>
    <name evidence="2" type="ORF">OSB1V03_LOCUS7918</name>
</gene>
<reference evidence="2" key="1">
    <citation type="submission" date="2020-11" db="EMBL/GenBank/DDBJ databases">
        <authorList>
            <person name="Tran Van P."/>
        </authorList>
    </citation>
    <scope>NUCLEOTIDE SEQUENCE</scope>
</reference>
<evidence type="ECO:0000313" key="2">
    <source>
        <dbReference type="EMBL" id="CAD7627492.1"/>
    </source>
</evidence>
<dbReference type="GO" id="GO:0036498">
    <property type="term" value="P:IRE1-mediated unfolded protein response"/>
    <property type="evidence" value="ECO:0007669"/>
    <property type="project" value="TreeGrafter"/>
</dbReference>
<dbReference type="PANTHER" id="PTHR44340:SF1">
    <property type="entry name" value="DNAJ HOMOLOG SUBFAMILY C MEMBER 10"/>
    <property type="match status" value="1"/>
</dbReference>
<dbReference type="InterPro" id="IPR035674">
    <property type="entry name" value="ERdj5_TRX_C"/>
</dbReference>
<dbReference type="Proteomes" id="UP000759131">
    <property type="component" value="Unassembled WGS sequence"/>
</dbReference>
<dbReference type="InterPro" id="IPR013766">
    <property type="entry name" value="Thioredoxin_domain"/>
</dbReference>
<name>A0A7R9KRB7_9ACAR</name>
<protein>
    <recommendedName>
        <fullName evidence="1">Thioredoxin domain-containing protein</fullName>
    </recommendedName>
</protein>
<dbReference type="GO" id="GO:0015035">
    <property type="term" value="F:protein-disulfide reductase activity"/>
    <property type="evidence" value="ECO:0007669"/>
    <property type="project" value="TreeGrafter"/>
</dbReference>
<dbReference type="OrthoDB" id="5810603at2759"/>
<keyword evidence="3" id="KW-1185">Reference proteome</keyword>
<proteinExistence type="predicted"/>
<dbReference type="GO" id="GO:0016671">
    <property type="term" value="F:oxidoreductase activity, acting on a sulfur group of donors, disulfide as acceptor"/>
    <property type="evidence" value="ECO:0007669"/>
    <property type="project" value="TreeGrafter"/>
</dbReference>
<dbReference type="Pfam" id="PF00085">
    <property type="entry name" value="Thioredoxin"/>
    <property type="match status" value="3"/>
</dbReference>
<feature type="non-terminal residue" evidence="2">
    <location>
        <position position="477"/>
    </location>
</feature>
<dbReference type="AlphaFoldDB" id="A0A7R9KRB7"/>
<sequence>IEAKHIFKAVLSKLPNVRKLSAKDVKTIWDELSDDRSPPSDPWVVEFTTTENDVEANQLETKRLALLLSDQNINVGKVFCDREPKPCAQFYIQKHPSIAVLKSGPNYEVYHGRILAFDIANFAKESLTSRLQTLDPNVFEDKVNNAVSADSKPWFVDFFSPWCPPCMRLMPEIRKASRNANHLVNFGTIDCTVHSSMCKKYNIRSYPTVLLYNSSVAHQFHGQHSEHDLIDFIQDTLFPTVTHLTPETFKENVERKKSTTLWLVDFFAPWCGPCQRLAPQWTKLAKMLKDEPNVMVGSIDCQAFSQLCGDLEVRSYPTIRLYPHKDSKYYSKDQKFHLFNGHNRDAESLRVWVYNFIPSSVKEIETEDAFKKVIKSKHIWLLDFYTPWCSHCTYFAPEFELISKKLKGKVKAGKVNCQTLGQLCREAGVTAYPTVRLYDKSTTSTKGLPVDAFAAKDIVAFVDRFIASQENSIRDEL</sequence>
<dbReference type="PROSITE" id="PS00194">
    <property type="entry name" value="THIOREDOXIN_1"/>
    <property type="match status" value="1"/>
</dbReference>
<dbReference type="GO" id="GO:0005788">
    <property type="term" value="C:endoplasmic reticulum lumen"/>
    <property type="evidence" value="ECO:0007669"/>
    <property type="project" value="TreeGrafter"/>
</dbReference>
<evidence type="ECO:0000259" key="1">
    <source>
        <dbReference type="PROSITE" id="PS51352"/>
    </source>
</evidence>
<dbReference type="EMBL" id="OC859349">
    <property type="protein sequence ID" value="CAD7627492.1"/>
    <property type="molecule type" value="Genomic_DNA"/>
</dbReference>
<feature type="domain" description="Thioredoxin" evidence="1">
    <location>
        <begin position="376"/>
        <end position="467"/>
    </location>
</feature>
<organism evidence="2">
    <name type="scientific">Medioppia subpectinata</name>
    <dbReference type="NCBI Taxonomy" id="1979941"/>
    <lineage>
        <taxon>Eukaryota</taxon>
        <taxon>Metazoa</taxon>
        <taxon>Ecdysozoa</taxon>
        <taxon>Arthropoda</taxon>
        <taxon>Chelicerata</taxon>
        <taxon>Arachnida</taxon>
        <taxon>Acari</taxon>
        <taxon>Acariformes</taxon>
        <taxon>Sarcoptiformes</taxon>
        <taxon>Oribatida</taxon>
        <taxon>Brachypylina</taxon>
        <taxon>Oppioidea</taxon>
        <taxon>Oppiidae</taxon>
        <taxon>Medioppia</taxon>
    </lineage>
</organism>
<dbReference type="CDD" id="cd03004">
    <property type="entry name" value="PDI_a_ERdj5_C"/>
    <property type="match status" value="1"/>
</dbReference>
<feature type="domain" description="Thioredoxin" evidence="1">
    <location>
        <begin position="239"/>
        <end position="375"/>
    </location>
</feature>
<evidence type="ECO:0000313" key="3">
    <source>
        <dbReference type="Proteomes" id="UP000759131"/>
    </source>
</evidence>